<dbReference type="Pfam" id="PF16980">
    <property type="entry name" value="CitMHS_2"/>
    <property type="match status" value="1"/>
</dbReference>
<feature type="transmembrane region" description="Helical" evidence="1">
    <location>
        <begin position="364"/>
        <end position="389"/>
    </location>
</feature>
<dbReference type="Proteomes" id="UP000698752">
    <property type="component" value="Unassembled WGS sequence"/>
</dbReference>
<evidence type="ECO:0000256" key="2">
    <source>
        <dbReference type="SAM" id="SignalP"/>
    </source>
</evidence>
<gene>
    <name evidence="3" type="ORF">GXW78_19435</name>
</gene>
<proteinExistence type="predicted"/>
<feature type="transmembrane region" description="Helical" evidence="1">
    <location>
        <begin position="32"/>
        <end position="51"/>
    </location>
</feature>
<protein>
    <submittedName>
        <fullName evidence="3">Sodium:proton antiporter</fullName>
    </submittedName>
</protein>
<evidence type="ECO:0000256" key="1">
    <source>
        <dbReference type="SAM" id="Phobius"/>
    </source>
</evidence>
<keyword evidence="1" id="KW-0812">Transmembrane</keyword>
<name>A0ABS5EMK8_9PROT</name>
<feature type="signal peptide" evidence="2">
    <location>
        <begin position="1"/>
        <end position="22"/>
    </location>
</feature>
<organism evidence="3 4">
    <name type="scientific">Neoroseomonas terrae</name>
    <dbReference type="NCBI Taxonomy" id="424799"/>
    <lineage>
        <taxon>Bacteria</taxon>
        <taxon>Pseudomonadati</taxon>
        <taxon>Pseudomonadota</taxon>
        <taxon>Alphaproteobacteria</taxon>
        <taxon>Acetobacterales</taxon>
        <taxon>Acetobacteraceae</taxon>
        <taxon>Neoroseomonas</taxon>
    </lineage>
</organism>
<keyword evidence="2" id="KW-0732">Signal</keyword>
<feature type="transmembrane region" description="Helical" evidence="1">
    <location>
        <begin position="198"/>
        <end position="223"/>
    </location>
</feature>
<keyword evidence="1" id="KW-0472">Membrane</keyword>
<evidence type="ECO:0000313" key="4">
    <source>
        <dbReference type="Proteomes" id="UP000698752"/>
    </source>
</evidence>
<keyword evidence="4" id="KW-1185">Reference proteome</keyword>
<feature type="chain" id="PRO_5046817820" evidence="2">
    <location>
        <begin position="23"/>
        <end position="466"/>
    </location>
</feature>
<comment type="caution">
    <text evidence="3">The sequence shown here is derived from an EMBL/GenBank/DDBJ whole genome shotgun (WGS) entry which is preliminary data.</text>
</comment>
<feature type="transmembrane region" description="Helical" evidence="1">
    <location>
        <begin position="311"/>
        <end position="338"/>
    </location>
</feature>
<accession>A0ABS5EMK8</accession>
<feature type="transmembrane region" description="Helical" evidence="1">
    <location>
        <begin position="442"/>
        <end position="465"/>
    </location>
</feature>
<keyword evidence="1" id="KW-1133">Transmembrane helix</keyword>
<feature type="transmembrane region" description="Helical" evidence="1">
    <location>
        <begin position="401"/>
        <end position="422"/>
    </location>
</feature>
<dbReference type="EMBL" id="JAAEDI010000022">
    <property type="protein sequence ID" value="MBR0651852.1"/>
    <property type="molecule type" value="Genomic_DNA"/>
</dbReference>
<feature type="transmembrane region" description="Helical" evidence="1">
    <location>
        <begin position="280"/>
        <end position="299"/>
    </location>
</feature>
<dbReference type="RefSeq" id="WP_211870571.1">
    <property type="nucleotide sequence ID" value="NZ_JAAEDI010000022.1"/>
</dbReference>
<sequence length="466" mass="49404">MLRRTACGTMPLLLLTAGPAAAAAPGADLSLAWGIPFVGMLASIALMPLLAGRIWHHHYGKIAAGWAVMLVIPFAIVFGPGRAAEEVWHIVLQEYVPFIALLLALYVTGGGVLLKGTLVGTPLTNVALLAFGTAIASVMGTTGASMLLIRPVLRANAFRRRKVHTFVFFIFLVSNIGGSLTPLGDPPLYLGFLKGVSFFWTTTHLSAEFLFCAAVLLAIYYVLDSIAWAKEKADAPAAGVREPLRIEGTINLALVGVVVLMVLVQGAWQPGEVLLFGQSIGIERLVGIAVFLAITAASIRLTPAALREANGFAWGAILEVAKLFAAIFVTMAPVLAILRAGMDGAAAPLVALTSDAAGEPVPWVYFWLTGALSSFLDNAPTYLVFFNLAGGDPSVLMTRDALTLAAISCGAVFMGANSYIGNAPNFMVKAIVEESGERMPSFFGYCAWAVVFLIPLFILVTLIFFR</sequence>
<feature type="transmembrane region" description="Helical" evidence="1">
    <location>
        <begin position="250"/>
        <end position="268"/>
    </location>
</feature>
<reference evidence="4" key="1">
    <citation type="journal article" date="2021" name="Syst. Appl. Microbiol.">
        <title>Roseomonas hellenica sp. nov., isolated from roots of wild-growing Alkanna tinctoria.</title>
        <authorList>
            <person name="Rat A."/>
            <person name="Naranjo H.D."/>
            <person name="Lebbe L."/>
            <person name="Cnockaert M."/>
            <person name="Krigas N."/>
            <person name="Grigoriadou K."/>
            <person name="Maloupa E."/>
            <person name="Willems A."/>
        </authorList>
    </citation>
    <scope>NUCLEOTIDE SEQUENCE [LARGE SCALE GENOMIC DNA]</scope>
    <source>
        <strain evidence="4">LMG 31159</strain>
    </source>
</reference>
<feature type="transmembrane region" description="Helical" evidence="1">
    <location>
        <begin position="126"/>
        <end position="149"/>
    </location>
</feature>
<evidence type="ECO:0000313" key="3">
    <source>
        <dbReference type="EMBL" id="MBR0651852.1"/>
    </source>
</evidence>
<dbReference type="InterPro" id="IPR031566">
    <property type="entry name" value="CitMHS_2"/>
</dbReference>
<feature type="transmembrane region" description="Helical" evidence="1">
    <location>
        <begin position="63"/>
        <end position="83"/>
    </location>
</feature>
<feature type="transmembrane region" description="Helical" evidence="1">
    <location>
        <begin position="95"/>
        <end position="114"/>
    </location>
</feature>